<protein>
    <recommendedName>
        <fullName evidence="1">CHAT domain-containing protein</fullName>
    </recommendedName>
</protein>
<accession>R7RX94</accession>
<organism evidence="2 3">
    <name type="scientific">Stereum hirsutum (strain FP-91666)</name>
    <name type="common">White-rot fungus</name>
    <dbReference type="NCBI Taxonomy" id="721885"/>
    <lineage>
        <taxon>Eukaryota</taxon>
        <taxon>Fungi</taxon>
        <taxon>Dikarya</taxon>
        <taxon>Basidiomycota</taxon>
        <taxon>Agaricomycotina</taxon>
        <taxon>Agaricomycetes</taxon>
        <taxon>Russulales</taxon>
        <taxon>Stereaceae</taxon>
        <taxon>Stereum</taxon>
    </lineage>
</organism>
<evidence type="ECO:0000313" key="2">
    <source>
        <dbReference type="EMBL" id="EIM79485.1"/>
    </source>
</evidence>
<dbReference type="EMBL" id="JH687404">
    <property type="protein sequence ID" value="EIM79485.1"/>
    <property type="molecule type" value="Genomic_DNA"/>
</dbReference>
<sequence>GHDSKPSTFNNLGLSFIRRFERLGNIVDIEKAICAQQKAIALTDDGNREKPRMLADLGASFMRRFRRLGNLVDIDEAILIEKQAVALIPDAHKDRHSMLENIGLSFACRFERLEDLSDIREAIHFQQQARAVELTPDSHTDKPSKLGNLGISLSCRFDRLGNIEDIDKAINAQEQAVALTPDGHADKPSWLSSLGGSLTNRFQRLGNLVDIDKAISTHRQAVLLTPYGHADKPGRIMNLGHSLTCRFERLGELVDIDKAIHAHRLAVARTPDDHAGKPSILSALGQSYNCRFLRLGHLVDIDEALSIQRRAASLTPDGHANMPNMLNNIAVSLTGRYKRLGNVVDLDEAISTQKQAVTMIPHGHAYKPAWLNNLAGLFACRFECLGFATDINDATSTYRQSAHLSVGPPQQLFNAALNWSRTFYKAHNEHSLEANASIIELIPRIVWLGTGVSQRYQNISPIGNVVIEAVAAAIELNKPDTALEWIEQGRSIVWGQILRLRSPLNDVKLSSRPELATELEQVSQQLERAGTEEFLTIEAVNSETEVSPEDEAQKHRRLAERYDQLLEEIRCIPGFEHFMKPKQLSYLRDASERGPVAIINVHNTRCDALVVRDPSSHVLHISLLDLSLDDTHKLRQQFVSCLAQAKVRVRENLEDSEGRADRPHDPHGLPRVRMEYILGELWVKVVHPVLDALCFKSSSDSTALPHITWCATGPLAFLPLHAAGHYNRPDGPRAFQYVVSSYTPTIAALVEALKRPEQLNPSILAVSQPNSPGYSDLPGTRQEVQAIESCADGLSLNWLDGASATVDAVLEAMAQSSWCHLACHGVQDPTEPTKSSFVLHNGRLDLHTMMSKSFKSAEIAYLSACQTAKGDEERPEEAIHLAAGMLLAGYRTVFATMWSIGDRDAPIVAREVYSHMLKSSQMGRRRQAAYALHHAVGVLRDKVGEDAFVRWMPFIHFGA</sequence>
<dbReference type="GeneID" id="18806545"/>
<dbReference type="InterPro" id="IPR024983">
    <property type="entry name" value="CHAT_dom"/>
</dbReference>
<evidence type="ECO:0000313" key="3">
    <source>
        <dbReference type="Proteomes" id="UP000053927"/>
    </source>
</evidence>
<dbReference type="Gene3D" id="1.25.40.10">
    <property type="entry name" value="Tetratricopeptide repeat domain"/>
    <property type="match status" value="2"/>
</dbReference>
<dbReference type="Pfam" id="PF12770">
    <property type="entry name" value="CHAT"/>
    <property type="match status" value="1"/>
</dbReference>
<dbReference type="AlphaFoldDB" id="R7RX94"/>
<dbReference type="eggNOG" id="KOG4626">
    <property type="taxonomic scope" value="Eukaryota"/>
</dbReference>
<evidence type="ECO:0000259" key="1">
    <source>
        <dbReference type="Pfam" id="PF12770"/>
    </source>
</evidence>
<keyword evidence="3" id="KW-1185">Reference proteome</keyword>
<name>R7RX94_STEHR</name>
<dbReference type="OrthoDB" id="9991317at2759"/>
<dbReference type="RefSeq" id="XP_007311399.1">
    <property type="nucleotide sequence ID" value="XM_007311337.1"/>
</dbReference>
<dbReference type="SUPFAM" id="SSF81901">
    <property type="entry name" value="HCP-like"/>
    <property type="match status" value="1"/>
</dbReference>
<feature type="domain" description="CHAT" evidence="1">
    <location>
        <begin position="678"/>
        <end position="958"/>
    </location>
</feature>
<dbReference type="OMA" id="THAHLAC"/>
<dbReference type="InterPro" id="IPR011990">
    <property type="entry name" value="TPR-like_helical_dom_sf"/>
</dbReference>
<gene>
    <name evidence="2" type="ORF">STEHIDRAFT_69488</name>
</gene>
<proteinExistence type="predicted"/>
<reference evidence="3" key="1">
    <citation type="journal article" date="2012" name="Science">
        <title>The Paleozoic origin of enzymatic lignin decomposition reconstructed from 31 fungal genomes.</title>
        <authorList>
            <person name="Floudas D."/>
            <person name="Binder M."/>
            <person name="Riley R."/>
            <person name="Barry K."/>
            <person name="Blanchette R.A."/>
            <person name="Henrissat B."/>
            <person name="Martinez A.T."/>
            <person name="Otillar R."/>
            <person name="Spatafora J.W."/>
            <person name="Yadav J.S."/>
            <person name="Aerts A."/>
            <person name="Benoit I."/>
            <person name="Boyd A."/>
            <person name="Carlson A."/>
            <person name="Copeland A."/>
            <person name="Coutinho P.M."/>
            <person name="de Vries R.P."/>
            <person name="Ferreira P."/>
            <person name="Findley K."/>
            <person name="Foster B."/>
            <person name="Gaskell J."/>
            <person name="Glotzer D."/>
            <person name="Gorecki P."/>
            <person name="Heitman J."/>
            <person name="Hesse C."/>
            <person name="Hori C."/>
            <person name="Igarashi K."/>
            <person name="Jurgens J.A."/>
            <person name="Kallen N."/>
            <person name="Kersten P."/>
            <person name="Kohler A."/>
            <person name="Kuees U."/>
            <person name="Kumar T.K.A."/>
            <person name="Kuo A."/>
            <person name="LaButti K."/>
            <person name="Larrondo L.F."/>
            <person name="Lindquist E."/>
            <person name="Ling A."/>
            <person name="Lombard V."/>
            <person name="Lucas S."/>
            <person name="Lundell T."/>
            <person name="Martin R."/>
            <person name="McLaughlin D.J."/>
            <person name="Morgenstern I."/>
            <person name="Morin E."/>
            <person name="Murat C."/>
            <person name="Nagy L.G."/>
            <person name="Nolan M."/>
            <person name="Ohm R.A."/>
            <person name="Patyshakuliyeva A."/>
            <person name="Rokas A."/>
            <person name="Ruiz-Duenas F.J."/>
            <person name="Sabat G."/>
            <person name="Salamov A."/>
            <person name="Samejima M."/>
            <person name="Schmutz J."/>
            <person name="Slot J.C."/>
            <person name="St John F."/>
            <person name="Stenlid J."/>
            <person name="Sun H."/>
            <person name="Sun S."/>
            <person name="Syed K."/>
            <person name="Tsang A."/>
            <person name="Wiebenga A."/>
            <person name="Young D."/>
            <person name="Pisabarro A."/>
            <person name="Eastwood D.C."/>
            <person name="Martin F."/>
            <person name="Cullen D."/>
            <person name="Grigoriev I.V."/>
            <person name="Hibbett D.S."/>
        </authorList>
    </citation>
    <scope>NUCLEOTIDE SEQUENCE [LARGE SCALE GENOMIC DNA]</scope>
    <source>
        <strain evidence="3">FP-91666</strain>
    </source>
</reference>
<dbReference type="KEGG" id="shs:STEHIDRAFT_69488"/>
<dbReference type="Proteomes" id="UP000053927">
    <property type="component" value="Unassembled WGS sequence"/>
</dbReference>
<feature type="non-terminal residue" evidence="2">
    <location>
        <position position="1"/>
    </location>
</feature>